<dbReference type="GO" id="GO:0005524">
    <property type="term" value="F:ATP binding"/>
    <property type="evidence" value="ECO:0007669"/>
    <property type="project" value="UniProtKB-KW"/>
</dbReference>
<evidence type="ECO:0000256" key="4">
    <source>
        <dbReference type="ARBA" id="ARBA00022840"/>
    </source>
</evidence>
<dbReference type="EMBL" id="JAHDYR010000001">
    <property type="protein sequence ID" value="KAG9397520.1"/>
    <property type="molecule type" value="Genomic_DNA"/>
</dbReference>
<organism evidence="8 9">
    <name type="scientific">Carpediemonas membranifera</name>
    <dbReference type="NCBI Taxonomy" id="201153"/>
    <lineage>
        <taxon>Eukaryota</taxon>
        <taxon>Metamonada</taxon>
        <taxon>Carpediemonas-like organisms</taxon>
        <taxon>Carpediemonas</taxon>
    </lineage>
</organism>
<keyword evidence="3 8" id="KW-0418">Kinase</keyword>
<feature type="region of interest" description="Disordered" evidence="5">
    <location>
        <begin position="393"/>
        <end position="414"/>
    </location>
</feature>
<dbReference type="Proteomes" id="UP000717585">
    <property type="component" value="Unassembled WGS sequence"/>
</dbReference>
<keyword evidence="2" id="KW-0547">Nucleotide-binding</keyword>
<dbReference type="Pfam" id="PF00069">
    <property type="entry name" value="Pkinase"/>
    <property type="match status" value="1"/>
</dbReference>
<reference evidence="8" key="1">
    <citation type="submission" date="2021-05" db="EMBL/GenBank/DDBJ databases">
        <title>A free-living protist that lacks canonical eukaryotic 1 DNA replication and segregation systems.</title>
        <authorList>
            <person name="Salas-Leiva D.E."/>
            <person name="Tromer E.C."/>
            <person name="Curtis B.A."/>
            <person name="Jerlstrom-Hultqvist J."/>
            <person name="Kolisko M."/>
            <person name="Yi Z."/>
            <person name="Salas-Leiva J.S."/>
            <person name="Gallot-Lavallee L."/>
            <person name="Kops G.J.P.L."/>
            <person name="Archibald J.M."/>
            <person name="Simpson A.G.B."/>
            <person name="Roger A.J."/>
        </authorList>
    </citation>
    <scope>NUCLEOTIDE SEQUENCE</scope>
    <source>
        <strain evidence="8">BICM</strain>
    </source>
</reference>
<dbReference type="PROSITE" id="PS50011">
    <property type="entry name" value="PROTEIN_KINASE_DOM"/>
    <property type="match status" value="1"/>
</dbReference>
<feature type="transmembrane region" description="Helical" evidence="6">
    <location>
        <begin position="493"/>
        <end position="513"/>
    </location>
</feature>
<dbReference type="InterPro" id="IPR011009">
    <property type="entry name" value="Kinase-like_dom_sf"/>
</dbReference>
<dbReference type="Gene3D" id="1.10.510.10">
    <property type="entry name" value="Transferase(Phosphotransferase) domain 1"/>
    <property type="match status" value="1"/>
</dbReference>
<dbReference type="InterPro" id="IPR050339">
    <property type="entry name" value="CC_SR_Kinase"/>
</dbReference>
<sequence length="594" mass="65909">MEAVRTQPRRARAPSHAVHNSPLRAEALMDSLLPSATQVAYTSFLHHCDMFLPFFDNKDHPTINLGTRQSIFFTQFSDASDIGEGTFSKLYSAVWTLDGKRYSIKRTRYKISSDHTMLERFISEIRASSLPHSHKCLLSLKQAWVEDDYAYLQYDLCEAFVRHQVAMPEQEIWKVYKEIKAGLTHLHRYGIVHLDVKPDNILRLGSTYVLGDFGQSVTIGSAPVVSDAGYIALEVMQGLPVQPSADTFSLGLTLLELQTGLDVPESGVMWHYLRSPGFDWPGDRPSPALENLIRSMLNPVECRARLRPALFRSPRLFCSVRRRMATPFLENMSEELRRLTRTRPARVFQPVEESTRGAPPVEPASRRGGARVRTRLFAGADRDTELEDDYVLPMRRLHQRSPDPTREDGLGDRPGELEMVLSTSVASPFGGMGAACTPIACDTPTDFSAVQADGPEQPQPAAPAEPSSPRAPPSDPAAPEPSRFPMPALVDTIAIVASAMLLPLSPLSVLPLLPTLPVRPRVRYSELKHLYTDGGIPLYWAFVGLLALLTVLVLGELVPWPVVLLLSLSVGSSALGLGTWRYASIRRWISELGD</sequence>
<dbReference type="AlphaFoldDB" id="A0A8J6B1Y0"/>
<gene>
    <name evidence="8" type="ORF">J8273_0650</name>
</gene>
<evidence type="ECO:0000256" key="5">
    <source>
        <dbReference type="SAM" id="MobiDB-lite"/>
    </source>
</evidence>
<evidence type="ECO:0000313" key="9">
    <source>
        <dbReference type="Proteomes" id="UP000717585"/>
    </source>
</evidence>
<keyword evidence="9" id="KW-1185">Reference proteome</keyword>
<dbReference type="SUPFAM" id="SSF56112">
    <property type="entry name" value="Protein kinase-like (PK-like)"/>
    <property type="match status" value="1"/>
</dbReference>
<keyword evidence="4" id="KW-0067">ATP-binding</keyword>
<evidence type="ECO:0000259" key="7">
    <source>
        <dbReference type="PROSITE" id="PS50011"/>
    </source>
</evidence>
<keyword evidence="6" id="KW-0812">Transmembrane</keyword>
<keyword evidence="6" id="KW-1133">Transmembrane helix</keyword>
<dbReference type="SMART" id="SM00220">
    <property type="entry name" value="S_TKc"/>
    <property type="match status" value="1"/>
</dbReference>
<dbReference type="GO" id="GO:0004672">
    <property type="term" value="F:protein kinase activity"/>
    <property type="evidence" value="ECO:0007669"/>
    <property type="project" value="InterPro"/>
</dbReference>
<dbReference type="Gene3D" id="3.30.200.20">
    <property type="entry name" value="Phosphorylase Kinase, domain 1"/>
    <property type="match status" value="1"/>
</dbReference>
<dbReference type="PANTHER" id="PTHR11042">
    <property type="entry name" value="EUKARYOTIC TRANSLATION INITIATION FACTOR 2-ALPHA KINASE EIF2-ALPHA KINASE -RELATED"/>
    <property type="match status" value="1"/>
</dbReference>
<evidence type="ECO:0000256" key="6">
    <source>
        <dbReference type="SAM" id="Phobius"/>
    </source>
</evidence>
<feature type="compositionally biased region" description="Basic and acidic residues" evidence="5">
    <location>
        <begin position="400"/>
        <end position="414"/>
    </location>
</feature>
<protein>
    <submittedName>
        <fullName evidence="8">Protein kinase domain</fullName>
    </submittedName>
</protein>
<feature type="region of interest" description="Disordered" evidence="5">
    <location>
        <begin position="446"/>
        <end position="483"/>
    </location>
</feature>
<dbReference type="GO" id="GO:0005634">
    <property type="term" value="C:nucleus"/>
    <property type="evidence" value="ECO:0007669"/>
    <property type="project" value="TreeGrafter"/>
</dbReference>
<name>A0A8J6B1Y0_9EUKA</name>
<feature type="transmembrane region" description="Helical" evidence="6">
    <location>
        <begin position="534"/>
        <end position="554"/>
    </location>
</feature>
<feature type="transmembrane region" description="Helical" evidence="6">
    <location>
        <begin position="560"/>
        <end position="580"/>
    </location>
</feature>
<feature type="compositionally biased region" description="Pro residues" evidence="5">
    <location>
        <begin position="469"/>
        <end position="483"/>
    </location>
</feature>
<accession>A0A8J6B1Y0</accession>
<dbReference type="PANTHER" id="PTHR11042:SF190">
    <property type="entry name" value="MITOSIS INHIBITOR PROTEIN KINASE MIK1"/>
    <property type="match status" value="1"/>
</dbReference>
<evidence type="ECO:0000256" key="1">
    <source>
        <dbReference type="ARBA" id="ARBA00022679"/>
    </source>
</evidence>
<dbReference type="OrthoDB" id="5337378at2759"/>
<dbReference type="GO" id="GO:0005737">
    <property type="term" value="C:cytoplasm"/>
    <property type="evidence" value="ECO:0007669"/>
    <property type="project" value="TreeGrafter"/>
</dbReference>
<feature type="domain" description="Protein kinase" evidence="7">
    <location>
        <begin position="76"/>
        <end position="329"/>
    </location>
</feature>
<keyword evidence="1" id="KW-0808">Transferase</keyword>
<feature type="region of interest" description="Disordered" evidence="5">
    <location>
        <begin position="347"/>
        <end position="378"/>
    </location>
</feature>
<keyword evidence="6" id="KW-0472">Membrane</keyword>
<evidence type="ECO:0000256" key="2">
    <source>
        <dbReference type="ARBA" id="ARBA00022741"/>
    </source>
</evidence>
<dbReference type="InterPro" id="IPR000719">
    <property type="entry name" value="Prot_kinase_dom"/>
</dbReference>
<evidence type="ECO:0000313" key="8">
    <source>
        <dbReference type="EMBL" id="KAG9397520.1"/>
    </source>
</evidence>
<comment type="caution">
    <text evidence="8">The sequence shown here is derived from an EMBL/GenBank/DDBJ whole genome shotgun (WGS) entry which is preliminary data.</text>
</comment>
<evidence type="ECO:0000256" key="3">
    <source>
        <dbReference type="ARBA" id="ARBA00022777"/>
    </source>
</evidence>
<proteinExistence type="predicted"/>